<gene>
    <name evidence="6" type="ORF">GQ651_07205</name>
</gene>
<proteinExistence type="predicted"/>
<feature type="zinc finger region" description="dksA C4-type" evidence="4">
    <location>
        <begin position="78"/>
        <end position="102"/>
    </location>
</feature>
<reference evidence="6 7" key="2">
    <citation type="submission" date="2020-03" db="EMBL/GenBank/DDBJ databases">
        <title>Kangsaoukella pontilimi gen. nov., sp. nov., a new member of the family Rhodobacteraceae isolated from a tidal mudflat.</title>
        <authorList>
            <person name="Kim I.S."/>
        </authorList>
    </citation>
    <scope>NUCLEOTIDE SEQUENCE [LARGE SCALE GENOMIC DNA]</scope>
    <source>
        <strain evidence="6 7">GH1-50</strain>
    </source>
</reference>
<evidence type="ECO:0000256" key="2">
    <source>
        <dbReference type="ARBA" id="ARBA00022771"/>
    </source>
</evidence>
<dbReference type="GO" id="GO:0008270">
    <property type="term" value="F:zinc ion binding"/>
    <property type="evidence" value="ECO:0007669"/>
    <property type="project" value="UniProtKB-KW"/>
</dbReference>
<evidence type="ECO:0000259" key="5">
    <source>
        <dbReference type="Pfam" id="PF01258"/>
    </source>
</evidence>
<sequence length="105" mass="11636">MWREKLATELHALDTSDDDSREDRGTVTLDQQSVGRLSRMDAMQRQAMAQATSRRRAQRRARILAALARLDEGEYGVCQDCGEDIPPGRLELDPTVATCVSCANG</sequence>
<name>A0A7C9INW6_9RHOB</name>
<dbReference type="PROSITE" id="PS51128">
    <property type="entry name" value="ZF_DKSA_2"/>
    <property type="match status" value="1"/>
</dbReference>
<dbReference type="InterPro" id="IPR000962">
    <property type="entry name" value="Znf_DskA_TraR"/>
</dbReference>
<keyword evidence="1" id="KW-0479">Metal-binding</keyword>
<evidence type="ECO:0000313" key="6">
    <source>
        <dbReference type="EMBL" id="MXQ07630.1"/>
    </source>
</evidence>
<dbReference type="Proteomes" id="UP000480350">
    <property type="component" value="Unassembled WGS sequence"/>
</dbReference>
<dbReference type="EMBL" id="WUPT01000001">
    <property type="protein sequence ID" value="MXQ07630.1"/>
    <property type="molecule type" value="Genomic_DNA"/>
</dbReference>
<feature type="domain" description="Zinc finger DksA/TraR C4-type" evidence="5">
    <location>
        <begin position="73"/>
        <end position="104"/>
    </location>
</feature>
<dbReference type="SUPFAM" id="SSF57716">
    <property type="entry name" value="Glucocorticoid receptor-like (DNA-binding domain)"/>
    <property type="match status" value="1"/>
</dbReference>
<reference evidence="6 7" key="1">
    <citation type="submission" date="2019-12" db="EMBL/GenBank/DDBJ databases">
        <authorList>
            <person name="Lee S.D."/>
        </authorList>
    </citation>
    <scope>NUCLEOTIDE SEQUENCE [LARGE SCALE GENOMIC DNA]</scope>
    <source>
        <strain evidence="6 7">GH1-50</strain>
    </source>
</reference>
<comment type="caution">
    <text evidence="6">The sequence shown here is derived from an EMBL/GenBank/DDBJ whole genome shotgun (WGS) entry which is preliminary data.</text>
</comment>
<dbReference type="PANTHER" id="PTHR33823">
    <property type="entry name" value="RNA POLYMERASE-BINDING TRANSCRIPTION FACTOR DKSA-RELATED"/>
    <property type="match status" value="1"/>
</dbReference>
<dbReference type="Gene3D" id="1.20.120.910">
    <property type="entry name" value="DksA, coiled-coil domain"/>
    <property type="match status" value="1"/>
</dbReference>
<dbReference type="AlphaFoldDB" id="A0A7C9INW6"/>
<accession>A0A7C9INW6</accession>
<dbReference type="Pfam" id="PF01258">
    <property type="entry name" value="zf-dskA_traR"/>
    <property type="match status" value="1"/>
</dbReference>
<evidence type="ECO:0000256" key="1">
    <source>
        <dbReference type="ARBA" id="ARBA00022723"/>
    </source>
</evidence>
<keyword evidence="2" id="KW-0863">Zinc-finger</keyword>
<evidence type="ECO:0000313" key="7">
    <source>
        <dbReference type="Proteomes" id="UP000480350"/>
    </source>
</evidence>
<protein>
    <submittedName>
        <fullName evidence="6">TraR/DksA family transcriptional regulator</fullName>
    </submittedName>
</protein>
<keyword evidence="7" id="KW-1185">Reference proteome</keyword>
<keyword evidence="3" id="KW-0862">Zinc</keyword>
<dbReference type="PANTHER" id="PTHR33823:SF4">
    <property type="entry name" value="GENERAL STRESS PROTEIN 16O"/>
    <property type="match status" value="1"/>
</dbReference>
<evidence type="ECO:0000256" key="4">
    <source>
        <dbReference type="PROSITE-ProRule" id="PRU00510"/>
    </source>
</evidence>
<organism evidence="6 7">
    <name type="scientific">Kangsaoukella pontilimi</name>
    <dbReference type="NCBI Taxonomy" id="2691042"/>
    <lineage>
        <taxon>Bacteria</taxon>
        <taxon>Pseudomonadati</taxon>
        <taxon>Pseudomonadota</taxon>
        <taxon>Alphaproteobacteria</taxon>
        <taxon>Rhodobacterales</taxon>
        <taxon>Paracoccaceae</taxon>
        <taxon>Kangsaoukella</taxon>
    </lineage>
</organism>
<evidence type="ECO:0000256" key="3">
    <source>
        <dbReference type="ARBA" id="ARBA00022833"/>
    </source>
</evidence>